<dbReference type="InterPro" id="IPR015996">
    <property type="entry name" value="UCP028451"/>
</dbReference>
<gene>
    <name evidence="1" type="ORF">SAMN04487907_103187</name>
</gene>
<dbReference type="RefSeq" id="WP_092541909.1">
    <property type="nucleotide sequence ID" value="NZ_FOKV01000003.1"/>
</dbReference>
<dbReference type="OrthoDB" id="9794241at2"/>
<dbReference type="EMBL" id="FOKV01000003">
    <property type="protein sequence ID" value="SFC27843.1"/>
    <property type="molecule type" value="Genomic_DNA"/>
</dbReference>
<accession>A0A1I1I2D7</accession>
<sequence>MDFDKIFHFLIDLQINNNRNWFNDNKSRYEEAKDEFLQFLEDFLPQLKAQDPQINVDDPKKCMFRIYRDVRFSKNKAPYKTNFGAFFAKDGRKSGHAGYYMHIEPDHCFIGGGIYKPDAQSLKAIRQHIYDHPEDFKNIIKNDQFQSYFPEIHGEKLKRAPKDFPKEFKDIELLKHKSYAMIHPVSNEFWAQKDLEKQLLKIYKIQLPFNHFLNEAVD</sequence>
<dbReference type="InterPro" id="IPR012808">
    <property type="entry name" value="CHP02453"/>
</dbReference>
<name>A0A1I1I2D7_9FLAO</name>
<dbReference type="PANTHER" id="PTHR36452">
    <property type="entry name" value="CHROMOSOME 12, WHOLE GENOME SHOTGUN SEQUENCE"/>
    <property type="match status" value="1"/>
</dbReference>
<organism evidence="1 2">
    <name type="scientific">Zunongwangia mangrovi</name>
    <dbReference type="NCBI Taxonomy" id="1334022"/>
    <lineage>
        <taxon>Bacteria</taxon>
        <taxon>Pseudomonadati</taxon>
        <taxon>Bacteroidota</taxon>
        <taxon>Flavobacteriia</taxon>
        <taxon>Flavobacteriales</taxon>
        <taxon>Flavobacteriaceae</taxon>
        <taxon>Zunongwangia</taxon>
    </lineage>
</organism>
<dbReference type="PANTHER" id="PTHR36452:SF1">
    <property type="entry name" value="DUF2461 DOMAIN-CONTAINING PROTEIN"/>
    <property type="match status" value="1"/>
</dbReference>
<dbReference type="PIRSF" id="PIRSF028451">
    <property type="entry name" value="UCP028451"/>
    <property type="match status" value="1"/>
</dbReference>
<evidence type="ECO:0000313" key="1">
    <source>
        <dbReference type="EMBL" id="SFC27843.1"/>
    </source>
</evidence>
<protein>
    <submittedName>
        <fullName evidence="1">TIGR02453 family protein</fullName>
    </submittedName>
</protein>
<dbReference type="NCBIfam" id="TIGR02453">
    <property type="entry name" value="TIGR02453 family protein"/>
    <property type="match status" value="1"/>
</dbReference>
<dbReference type="Proteomes" id="UP000199438">
    <property type="component" value="Unassembled WGS sequence"/>
</dbReference>
<dbReference type="AlphaFoldDB" id="A0A1I1I2D7"/>
<keyword evidence="2" id="KW-1185">Reference proteome</keyword>
<evidence type="ECO:0000313" key="2">
    <source>
        <dbReference type="Proteomes" id="UP000199438"/>
    </source>
</evidence>
<dbReference type="Pfam" id="PF09365">
    <property type="entry name" value="DUF2461"/>
    <property type="match status" value="1"/>
</dbReference>
<proteinExistence type="predicted"/>
<reference evidence="2" key="1">
    <citation type="submission" date="2016-10" db="EMBL/GenBank/DDBJ databases">
        <authorList>
            <person name="Varghese N."/>
            <person name="Submissions S."/>
        </authorList>
    </citation>
    <scope>NUCLEOTIDE SEQUENCE [LARGE SCALE GENOMIC DNA]</scope>
    <source>
        <strain evidence="2">DSM 24499</strain>
    </source>
</reference>
<dbReference type="STRING" id="1334022.SAMN04487907_103187"/>